<feature type="transmembrane region" description="Helical" evidence="2">
    <location>
        <begin position="41"/>
        <end position="58"/>
    </location>
</feature>
<comment type="caution">
    <text evidence="3">The sequence shown here is derived from an EMBL/GenBank/DDBJ whole genome shotgun (WGS) entry which is preliminary data.</text>
</comment>
<accession>A0A812QI97</accession>
<dbReference type="EMBL" id="CAJNDS010002246">
    <property type="protein sequence ID" value="CAE7390845.1"/>
    <property type="molecule type" value="Genomic_DNA"/>
</dbReference>
<reference evidence="3" key="1">
    <citation type="submission" date="2021-02" db="EMBL/GenBank/DDBJ databases">
        <authorList>
            <person name="Dougan E. K."/>
            <person name="Rhodes N."/>
            <person name="Thang M."/>
            <person name="Chan C."/>
        </authorList>
    </citation>
    <scope>NUCLEOTIDE SEQUENCE</scope>
</reference>
<sequence length="354" mass="39048">MQKAVCAESYFCGKEGKFWHIFFVAAAAPAASRAESRLAEAAAGVLMVLTSLCMIAFFKTRRPESKVLEVAIYVYGAALASFFISRAYGRGFKRDSSVVYFVLSPFIVAGLETDRLLAKALLKQSRQLKAGFQGIRNAQSSNPADRERIQNEIEATGAESEVDAAISVLLDMGQSSSGLREVTKCTGPLGDISTWSRTLFFVSLNWWIINANQLWSGRVLRNDPRHMPDWLRPVVFSAALLECVAFLIMFVLFPPHRKAFAERSQILIVLFLVVANAASFQGPDYEYAYTFLLNPLILALSAAGPVFVARVPLLGVPLVRALFGRNPLRAAELQSPPRAPKTEEEQEPCVTFSL</sequence>
<evidence type="ECO:0000313" key="4">
    <source>
        <dbReference type="Proteomes" id="UP000604046"/>
    </source>
</evidence>
<keyword evidence="2" id="KW-1133">Transmembrane helix</keyword>
<name>A0A812QI97_9DINO</name>
<feature type="transmembrane region" description="Helical" evidence="2">
    <location>
        <begin position="235"/>
        <end position="254"/>
    </location>
</feature>
<organism evidence="3 4">
    <name type="scientific">Symbiodinium natans</name>
    <dbReference type="NCBI Taxonomy" id="878477"/>
    <lineage>
        <taxon>Eukaryota</taxon>
        <taxon>Sar</taxon>
        <taxon>Alveolata</taxon>
        <taxon>Dinophyceae</taxon>
        <taxon>Suessiales</taxon>
        <taxon>Symbiodiniaceae</taxon>
        <taxon>Symbiodinium</taxon>
    </lineage>
</organism>
<protein>
    <submittedName>
        <fullName evidence="3">Uncharacterized protein</fullName>
    </submittedName>
</protein>
<keyword evidence="2" id="KW-0812">Transmembrane</keyword>
<feature type="region of interest" description="Disordered" evidence="1">
    <location>
        <begin position="334"/>
        <end position="354"/>
    </location>
</feature>
<feature type="transmembrane region" description="Helical" evidence="2">
    <location>
        <begin position="295"/>
        <end position="319"/>
    </location>
</feature>
<evidence type="ECO:0000256" key="1">
    <source>
        <dbReference type="SAM" id="MobiDB-lite"/>
    </source>
</evidence>
<keyword evidence="2" id="KW-0472">Membrane</keyword>
<feature type="transmembrane region" description="Helical" evidence="2">
    <location>
        <begin position="70"/>
        <end position="88"/>
    </location>
</feature>
<gene>
    <name evidence="3" type="ORF">SNAT2548_LOCUS21303</name>
</gene>
<dbReference type="AlphaFoldDB" id="A0A812QI97"/>
<keyword evidence="4" id="KW-1185">Reference proteome</keyword>
<dbReference type="Proteomes" id="UP000604046">
    <property type="component" value="Unassembled WGS sequence"/>
</dbReference>
<evidence type="ECO:0000256" key="2">
    <source>
        <dbReference type="SAM" id="Phobius"/>
    </source>
</evidence>
<evidence type="ECO:0000313" key="3">
    <source>
        <dbReference type="EMBL" id="CAE7390845.1"/>
    </source>
</evidence>
<proteinExistence type="predicted"/>
<feature type="transmembrane region" description="Helical" evidence="2">
    <location>
        <begin position="266"/>
        <end position="283"/>
    </location>
</feature>